<dbReference type="InterPro" id="IPR020846">
    <property type="entry name" value="MFS_dom"/>
</dbReference>
<dbReference type="Pfam" id="PF05977">
    <property type="entry name" value="MFS_3"/>
    <property type="match status" value="1"/>
</dbReference>
<feature type="transmembrane region" description="Helical" evidence="7">
    <location>
        <begin position="250"/>
        <end position="271"/>
    </location>
</feature>
<feature type="domain" description="Major facilitator superfamily (MFS) profile" evidence="8">
    <location>
        <begin position="219"/>
        <end position="416"/>
    </location>
</feature>
<evidence type="ECO:0000259" key="8">
    <source>
        <dbReference type="PROSITE" id="PS50850"/>
    </source>
</evidence>
<dbReference type="InterPro" id="IPR036259">
    <property type="entry name" value="MFS_trans_sf"/>
</dbReference>
<feature type="transmembrane region" description="Helical" evidence="7">
    <location>
        <begin position="308"/>
        <end position="333"/>
    </location>
</feature>
<sequence length="416" mass="44344">MAKDLGKNFSLLWAAQAVSLVGSEISAVAIPLFAIGMLGFDAVELGTLLALQGIPPVLFGVFAGVWVDRVSQRRLLLASDVLRAVLVAFIPLLYWADSLSTAALFLCTFLIASVTVFSDIAYWSFIPRIVPDQQLLAGNSRLSMSQSIATTGGPGMAGAIASFIGPTMALVVDAISYLVSFVLTKGVSVKKADEPPVTHEPVLEALLSGLRFVFGNRKILLLASGAAIWHLVYFSLLTMLFIYLTRDLTSPAYVVGIVLSCGGLGSLVGAIVISRVKVSIGRLFMLAATLIGAQLPLVLIPVPYSEMWISQVAVAIALLLSGVSAAAHSILHITLRQEETPRDLLGRMTSVVRLISWGAMPLGSLLGGMLLNYYSAVAAFQLNSLIGAGLTVIWLACLIPSLKRREMFERSGEHSE</sequence>
<keyword evidence="4 7" id="KW-0812">Transmembrane</keyword>
<evidence type="ECO:0000256" key="6">
    <source>
        <dbReference type="ARBA" id="ARBA00023136"/>
    </source>
</evidence>
<dbReference type="SUPFAM" id="SSF103473">
    <property type="entry name" value="MFS general substrate transporter"/>
    <property type="match status" value="1"/>
</dbReference>
<feature type="transmembrane region" description="Helical" evidence="7">
    <location>
        <begin position="45"/>
        <end position="67"/>
    </location>
</feature>
<keyword evidence="3" id="KW-1003">Cell membrane</keyword>
<accession>A0ABS3AK55</accession>
<comment type="subcellular location">
    <subcellularLocation>
        <location evidence="1">Cell membrane</location>
        <topology evidence="1">Multi-pass membrane protein</topology>
    </subcellularLocation>
</comment>
<organism evidence="9 10">
    <name type="scientific">Pseudomonas gregormendelii</name>
    <dbReference type="NCBI Taxonomy" id="1628277"/>
    <lineage>
        <taxon>Bacteria</taxon>
        <taxon>Pseudomonadati</taxon>
        <taxon>Pseudomonadota</taxon>
        <taxon>Gammaproteobacteria</taxon>
        <taxon>Pseudomonadales</taxon>
        <taxon>Pseudomonadaceae</taxon>
        <taxon>Pseudomonas</taxon>
    </lineage>
</organism>
<keyword evidence="2" id="KW-0813">Transport</keyword>
<evidence type="ECO:0000256" key="7">
    <source>
        <dbReference type="SAM" id="Phobius"/>
    </source>
</evidence>
<comment type="caution">
    <text evidence="9">The sequence shown here is derived from an EMBL/GenBank/DDBJ whole genome shotgun (WGS) entry which is preliminary data.</text>
</comment>
<feature type="transmembrane region" description="Helical" evidence="7">
    <location>
        <begin position="12"/>
        <end position="39"/>
    </location>
</feature>
<evidence type="ECO:0000256" key="3">
    <source>
        <dbReference type="ARBA" id="ARBA00022475"/>
    </source>
</evidence>
<feature type="transmembrane region" description="Helical" evidence="7">
    <location>
        <begin position="283"/>
        <end position="302"/>
    </location>
</feature>
<dbReference type="RefSeq" id="WP_205893543.1">
    <property type="nucleotide sequence ID" value="NZ_JADEVO010000032.1"/>
</dbReference>
<keyword evidence="5 7" id="KW-1133">Transmembrane helix</keyword>
<dbReference type="EMBL" id="JADEVO010000032">
    <property type="protein sequence ID" value="MBN3967557.1"/>
    <property type="molecule type" value="Genomic_DNA"/>
</dbReference>
<evidence type="ECO:0000256" key="1">
    <source>
        <dbReference type="ARBA" id="ARBA00004651"/>
    </source>
</evidence>
<protein>
    <submittedName>
        <fullName evidence="9">MFS transporter</fullName>
    </submittedName>
</protein>
<reference evidence="9 10" key="1">
    <citation type="journal article" date="2021" name="Int. J. Syst. Evol. Microbiol.">
        <title>Pseudomonas piscium sp. nov., Pseudomonas pisciculturae sp. nov., Pseudomonas mucoides sp. nov. and Pseudomonas neuropathica sp. nov. isolated from rainbow trout.</title>
        <authorList>
            <person name="Duman M."/>
            <person name="Mulet M."/>
            <person name="Altun S."/>
            <person name="Saticioglu I.B."/>
            <person name="Gomila M."/>
            <person name="Lalucat J."/>
            <person name="Garcia-Valdes E."/>
        </authorList>
    </citation>
    <scope>NUCLEOTIDE SEQUENCE [LARGE SCALE GENOMIC DNA]</scope>
    <source>
        <strain evidence="9 10">LMG 28632</strain>
    </source>
</reference>
<keyword evidence="6 7" id="KW-0472">Membrane</keyword>
<evidence type="ECO:0000256" key="5">
    <source>
        <dbReference type="ARBA" id="ARBA00022989"/>
    </source>
</evidence>
<dbReference type="Gene3D" id="1.20.1250.20">
    <property type="entry name" value="MFS general substrate transporter like domains"/>
    <property type="match status" value="1"/>
</dbReference>
<proteinExistence type="predicted"/>
<keyword evidence="10" id="KW-1185">Reference proteome</keyword>
<evidence type="ECO:0000313" key="10">
    <source>
        <dbReference type="Proteomes" id="UP000772591"/>
    </source>
</evidence>
<dbReference type="PROSITE" id="PS50850">
    <property type="entry name" value="MFS"/>
    <property type="match status" value="1"/>
</dbReference>
<name>A0ABS3AK55_9PSED</name>
<evidence type="ECO:0000256" key="4">
    <source>
        <dbReference type="ARBA" id="ARBA00022692"/>
    </source>
</evidence>
<feature type="transmembrane region" description="Helical" evidence="7">
    <location>
        <begin position="219"/>
        <end position="244"/>
    </location>
</feature>
<dbReference type="InterPro" id="IPR010290">
    <property type="entry name" value="TM_effector"/>
</dbReference>
<dbReference type="PANTHER" id="PTHR23513">
    <property type="entry name" value="INTEGRAL MEMBRANE EFFLUX PROTEIN-RELATED"/>
    <property type="match status" value="1"/>
</dbReference>
<dbReference type="PANTHER" id="PTHR23513:SF6">
    <property type="entry name" value="MAJOR FACILITATOR SUPERFAMILY ASSOCIATED DOMAIN-CONTAINING PROTEIN"/>
    <property type="match status" value="1"/>
</dbReference>
<evidence type="ECO:0000313" key="9">
    <source>
        <dbReference type="EMBL" id="MBN3967557.1"/>
    </source>
</evidence>
<dbReference type="CDD" id="cd06173">
    <property type="entry name" value="MFS_MefA_like"/>
    <property type="match status" value="1"/>
</dbReference>
<gene>
    <name evidence="9" type="ORF">IMW75_20060</name>
</gene>
<evidence type="ECO:0000256" key="2">
    <source>
        <dbReference type="ARBA" id="ARBA00022448"/>
    </source>
</evidence>
<dbReference type="Proteomes" id="UP000772591">
    <property type="component" value="Unassembled WGS sequence"/>
</dbReference>
<feature type="transmembrane region" description="Helical" evidence="7">
    <location>
        <begin position="380"/>
        <end position="402"/>
    </location>
</feature>
<feature type="transmembrane region" description="Helical" evidence="7">
    <location>
        <begin position="354"/>
        <end position="374"/>
    </location>
</feature>
<feature type="transmembrane region" description="Helical" evidence="7">
    <location>
        <begin position="102"/>
        <end position="125"/>
    </location>
</feature>